<evidence type="ECO:0000256" key="4">
    <source>
        <dbReference type="ARBA" id="ARBA00022679"/>
    </source>
</evidence>
<evidence type="ECO:0000256" key="8">
    <source>
        <dbReference type="ARBA" id="ARBA00023012"/>
    </source>
</evidence>
<dbReference type="Proteomes" id="UP000005240">
    <property type="component" value="Unassembled WGS sequence"/>
</dbReference>
<dbReference type="FunFam" id="3.40.50.2300:FF:000307">
    <property type="entry name" value="Receptor-like histidine kinase BpdS"/>
    <property type="match status" value="1"/>
</dbReference>
<accession>A0A180GBI0</accession>
<feature type="domain" description="Histidine kinase" evidence="12">
    <location>
        <begin position="1290"/>
        <end position="1505"/>
    </location>
</feature>
<evidence type="ECO:0000259" key="14">
    <source>
        <dbReference type="PROSITE" id="PS50113"/>
    </source>
</evidence>
<reference evidence="15" key="2">
    <citation type="submission" date="2016-05" db="EMBL/GenBank/DDBJ databases">
        <title>Comparative analysis highlights variable genome content of wheat rusts and divergence of the mating loci.</title>
        <authorList>
            <person name="Cuomo C.A."/>
            <person name="Bakkeren G."/>
            <person name="Szabo L."/>
            <person name="Khalil H."/>
            <person name="Joly D."/>
            <person name="Goldberg J."/>
            <person name="Young S."/>
            <person name="Zeng Q."/>
            <person name="Fellers J."/>
        </authorList>
    </citation>
    <scope>NUCLEOTIDE SEQUENCE [LARGE SCALE GENOMIC DNA]</scope>
    <source>
        <strain evidence="15">1-1 BBBD Race 1</strain>
    </source>
</reference>
<comment type="catalytic activity">
    <reaction evidence="1">
        <text>ATP + protein L-histidine = ADP + protein N-phospho-L-histidine.</text>
        <dbReference type="EC" id="2.7.13.3"/>
    </reaction>
</comment>
<feature type="coiled-coil region" evidence="10">
    <location>
        <begin position="1833"/>
        <end position="1867"/>
    </location>
</feature>
<dbReference type="SMART" id="SM00388">
    <property type="entry name" value="HisKA"/>
    <property type="match status" value="2"/>
</dbReference>
<dbReference type="CDD" id="cd17546">
    <property type="entry name" value="REC_hyHK_CKI1_RcsC-like"/>
    <property type="match status" value="1"/>
</dbReference>
<dbReference type="SMART" id="SM00448">
    <property type="entry name" value="REC"/>
    <property type="match status" value="2"/>
</dbReference>
<dbReference type="SUPFAM" id="SSF55874">
    <property type="entry name" value="ATPase domain of HSP90 chaperone/DNA topoisomerase II/histidine kinase"/>
    <property type="match status" value="2"/>
</dbReference>
<keyword evidence="5" id="KW-0547">Nucleotide-binding</keyword>
<dbReference type="SMART" id="SM00387">
    <property type="entry name" value="HATPase_c"/>
    <property type="match status" value="2"/>
</dbReference>
<dbReference type="FunFam" id="3.30.565.10:FF:000037">
    <property type="entry name" value="Hybrid sensor histidine kinase/response regulator"/>
    <property type="match status" value="1"/>
</dbReference>
<dbReference type="OrthoDB" id="60033at2759"/>
<dbReference type="Pfam" id="PF00072">
    <property type="entry name" value="Response_reg"/>
    <property type="match status" value="2"/>
</dbReference>
<dbReference type="InterPro" id="IPR005467">
    <property type="entry name" value="His_kinase_dom"/>
</dbReference>
<dbReference type="SUPFAM" id="SSF55785">
    <property type="entry name" value="PYP-like sensor domain (PAS domain)"/>
    <property type="match status" value="1"/>
</dbReference>
<dbReference type="NCBIfam" id="TIGR00229">
    <property type="entry name" value="sensory_box"/>
    <property type="match status" value="1"/>
</dbReference>
<dbReference type="SUPFAM" id="SSF52172">
    <property type="entry name" value="CheY-like"/>
    <property type="match status" value="2"/>
</dbReference>
<dbReference type="Gene3D" id="1.10.287.130">
    <property type="match status" value="2"/>
</dbReference>
<feature type="region of interest" description="Disordered" evidence="11">
    <location>
        <begin position="1132"/>
        <end position="1169"/>
    </location>
</feature>
<evidence type="ECO:0000259" key="13">
    <source>
        <dbReference type="PROSITE" id="PS50110"/>
    </source>
</evidence>
<evidence type="ECO:0000256" key="7">
    <source>
        <dbReference type="ARBA" id="ARBA00022840"/>
    </source>
</evidence>
<dbReference type="EC" id="2.7.13.3" evidence="2"/>
<keyword evidence="4" id="KW-0808">Transferase</keyword>
<dbReference type="Gene3D" id="3.20.20.80">
    <property type="entry name" value="Glycosidases"/>
    <property type="match status" value="1"/>
</dbReference>
<keyword evidence="17" id="KW-1185">Reference proteome</keyword>
<feature type="compositionally biased region" description="Low complexity" evidence="11">
    <location>
        <begin position="1132"/>
        <end position="1148"/>
    </location>
</feature>
<dbReference type="InterPro" id="IPR036097">
    <property type="entry name" value="HisK_dim/P_sf"/>
</dbReference>
<keyword evidence="7" id="KW-0067">ATP-binding</keyword>
<feature type="compositionally biased region" description="Polar residues" evidence="11">
    <location>
        <begin position="2205"/>
        <end position="2217"/>
    </location>
</feature>
<dbReference type="GO" id="GO:0000155">
    <property type="term" value="F:phosphorelay sensor kinase activity"/>
    <property type="evidence" value="ECO:0007669"/>
    <property type="project" value="InterPro"/>
</dbReference>
<feature type="compositionally biased region" description="Low complexity" evidence="11">
    <location>
        <begin position="791"/>
        <end position="800"/>
    </location>
</feature>
<dbReference type="InterPro" id="IPR000700">
    <property type="entry name" value="PAS-assoc_C"/>
</dbReference>
<evidence type="ECO:0000256" key="1">
    <source>
        <dbReference type="ARBA" id="ARBA00000085"/>
    </source>
</evidence>
<evidence type="ECO:0000256" key="2">
    <source>
        <dbReference type="ARBA" id="ARBA00012438"/>
    </source>
</evidence>
<dbReference type="FunFam" id="3.40.50.2300:FF:000230">
    <property type="entry name" value="Unplaced genomic scaffold supercont1.240, whole genome shotgun sequence"/>
    <property type="match status" value="1"/>
</dbReference>
<evidence type="ECO:0000256" key="5">
    <source>
        <dbReference type="ARBA" id="ARBA00022741"/>
    </source>
</evidence>
<feature type="modified residue" description="4-aspartylphosphate" evidence="9">
    <location>
        <position position="2308"/>
    </location>
</feature>
<feature type="compositionally biased region" description="Pro residues" evidence="11">
    <location>
        <begin position="244"/>
        <end position="257"/>
    </location>
</feature>
<feature type="compositionally biased region" description="Low complexity" evidence="11">
    <location>
        <begin position="827"/>
        <end position="859"/>
    </location>
</feature>
<dbReference type="PROSITE" id="PS50113">
    <property type="entry name" value="PAC"/>
    <property type="match status" value="1"/>
</dbReference>
<keyword evidence="10" id="KW-0175">Coiled coil</keyword>
<dbReference type="InterPro" id="IPR003594">
    <property type="entry name" value="HATPase_dom"/>
</dbReference>
<feature type="compositionally biased region" description="Low complexity" evidence="11">
    <location>
        <begin position="162"/>
        <end position="186"/>
    </location>
</feature>
<feature type="domain" description="PAC" evidence="14">
    <location>
        <begin position="1798"/>
        <end position="1848"/>
    </location>
</feature>
<dbReference type="InterPro" id="IPR011006">
    <property type="entry name" value="CheY-like_superfamily"/>
</dbReference>
<feature type="region of interest" description="Disordered" evidence="11">
    <location>
        <begin position="826"/>
        <end position="863"/>
    </location>
</feature>
<dbReference type="InterPro" id="IPR013656">
    <property type="entry name" value="PAS_4"/>
</dbReference>
<keyword evidence="8" id="KW-0902">Two-component regulatory system</keyword>
<dbReference type="SUPFAM" id="SSF47384">
    <property type="entry name" value="Homodimeric domain of signal transducing histidine kinase"/>
    <property type="match status" value="2"/>
</dbReference>
<proteinExistence type="predicted"/>
<dbReference type="InterPro" id="IPR036890">
    <property type="entry name" value="HATPase_C_sf"/>
</dbReference>
<feature type="region of interest" description="Disordered" evidence="11">
    <location>
        <begin position="548"/>
        <end position="622"/>
    </location>
</feature>
<evidence type="ECO:0000256" key="11">
    <source>
        <dbReference type="SAM" id="MobiDB-lite"/>
    </source>
</evidence>
<feature type="compositionally biased region" description="Low complexity" evidence="11">
    <location>
        <begin position="484"/>
        <end position="500"/>
    </location>
</feature>
<evidence type="ECO:0000313" key="16">
    <source>
        <dbReference type="EnsemblFungi" id="PTTG_28497-t43_1-p1"/>
    </source>
</evidence>
<feature type="modified residue" description="4-aspartylphosphate" evidence="9">
    <location>
        <position position="1631"/>
    </location>
</feature>
<dbReference type="Pfam" id="PF00512">
    <property type="entry name" value="HisKA"/>
    <property type="match status" value="1"/>
</dbReference>
<reference evidence="15" key="1">
    <citation type="submission" date="2009-11" db="EMBL/GenBank/DDBJ databases">
        <authorList>
            <consortium name="The Broad Institute Genome Sequencing Platform"/>
            <person name="Ward D."/>
            <person name="Feldgarden M."/>
            <person name="Earl A."/>
            <person name="Young S.K."/>
            <person name="Zeng Q."/>
            <person name="Koehrsen M."/>
            <person name="Alvarado L."/>
            <person name="Berlin A."/>
            <person name="Bochicchio J."/>
            <person name="Borenstein D."/>
            <person name="Chapman S.B."/>
            <person name="Chen Z."/>
            <person name="Engels R."/>
            <person name="Freedman E."/>
            <person name="Gellesch M."/>
            <person name="Goldberg J."/>
            <person name="Griggs A."/>
            <person name="Gujja S."/>
            <person name="Heilman E."/>
            <person name="Heiman D."/>
            <person name="Hepburn T."/>
            <person name="Howarth C."/>
            <person name="Jen D."/>
            <person name="Larson L."/>
            <person name="Lewis B."/>
            <person name="Mehta T."/>
            <person name="Park D."/>
            <person name="Pearson M."/>
            <person name="Roberts A."/>
            <person name="Saif S."/>
            <person name="Shea T."/>
            <person name="Shenoy N."/>
            <person name="Sisk P."/>
            <person name="Stolte C."/>
            <person name="Sykes S."/>
            <person name="Thomson T."/>
            <person name="Walk T."/>
            <person name="White J."/>
            <person name="Yandava C."/>
            <person name="Izard J."/>
            <person name="Baranova O.V."/>
            <person name="Blanton J.M."/>
            <person name="Tanner A.C."/>
            <person name="Dewhirst F.E."/>
            <person name="Haas B."/>
            <person name="Nusbaum C."/>
            <person name="Birren B."/>
        </authorList>
    </citation>
    <scope>NUCLEOTIDE SEQUENCE [LARGE SCALE GENOMIC DNA]</scope>
    <source>
        <strain evidence="15">1-1 BBBD Race 1</strain>
    </source>
</reference>
<keyword evidence="3 9" id="KW-0597">Phosphoprotein</keyword>
<feature type="compositionally biased region" description="Basic and acidic residues" evidence="11">
    <location>
        <begin position="726"/>
        <end position="737"/>
    </location>
</feature>
<dbReference type="Gene3D" id="3.30.565.10">
    <property type="entry name" value="Histidine kinase-like ATPase, C-terminal domain"/>
    <property type="match status" value="2"/>
</dbReference>
<dbReference type="InterPro" id="IPR003661">
    <property type="entry name" value="HisK_dim/P_dom"/>
</dbReference>
<sequence length="2387" mass="263981">MVPKRAAEDPEPIVIDSASENKRIFLPAVMTSDSGKPQLVVDNPCCRAEENTQARAIRSDYRGLTKIDKTEGGLDPFSKGYEKFGLIAQADGSILCLEWAAGAQNASLIGDFNNTRPDTRYLGSHPVTQLDPVSGRVAPDLRGPDRNPSSDGERRSVPFITPAYSPSAPASPAISSLASTSFRAAQPPEPAPPVPPPTAFAHTPTPFAVAQSPFQRFPVRPTVSPIQSLHLTRSATTQPNWQAHPPPNPSLCRPPPLQSACYSPLPADHPPNPIPTSNVLHQPVPPRPSVSPEPSPQRPFALQPALESYLSNSAQLVFIIPAHPIYRALCRRRQLGLSEDPDEHAQFPIYDGGTDNISTPASSQHIVFPHLTSQDADSGSNYILSELLSPVYANPAAEEFAHQILERTKQPTGKQASDLNNCWYWDMMKLLHHHDLSRWLDWLRGILNRNRHPPSSFKTSLKTSSHFRAPISLTHRRKRLSRDPQPSSSTNQSPPVTSVTPPAPEIIMTAQIYTDPTVDDSSNMHSDETINSSHQIIFSAIVLRHPSLPAHPGPVRETAGRPPNVQTADQHSSTAPNASQDERSNPVVYYSTPASKPPSAETIRTKRIKTSASNSSFHSATTRQEFGAPLTNTLSQFIINQESHTGCQAQPTQASSKLTWLDEHNAKRLFLKSSRRSSRPNAGRVFTVGSTLLSVPAYSRCGSVPSRSGLSHEPQEAERANVSTSEPKHSPTDLDKMVLDDPWCRELPDSSLENYSLTQNVISDSHGQLAAATRRPDETFDELMASKEDSPFSSFADPSSVRNDQHGVQGDLSSIQEEYPEQDWMSEIHSGRSSSRSKSAISSSRSSRSQSFSSSSSISTCHPQDPADSLFRQALMASPTGQLIVELDWQNTPIGPIETWSPTLRSMVTLILASPYRMSLLWGDECVMLYNDAYVRTCGLKHPSLLGQSGAHGWAELWADLGDIADSVLRGEVYTVYDSLLFFDRDPNNPNGIRKEESYHSFSWIPVRGPSGKVEGILNPSFETTLRVIAERRLGSLRDLVQITLMSRTRVSYEERCLESFAKNPYDLPFVIMYSCESKKTSRKGPTSTDEGASDASACWINVQLKLAGTVGVPKGHPSALEQIQFNIQILGSNSQSGGSGHSSSTKSHSADNMSNSPSSVGSQKTMHTELTDDETVVWPLREACTFRKPIYIAHLGDRAKGFESRGWPDQTRSAVVMPVSTSEDSAPLGVIVFGLSPRLNWTEAYALFLNLLTRQFSTGLSTVIGHEEEAQRLEDLAALDRAKTTFFTNISHELRTPLTLIVGPISMMLESSDISPAARERLKVVERNTQRLINLVNQLLDLSRFEAGKMVARFKGTDVSKLTANLSALFRSAMHKNQLDFVVDCPETTRRVWVDHDFFEKVVFNILSNSMKFTPKGGKVKVEVRYDSNNCYLICSDTGRGIKPEELPKIFERFHRAENSHLAEGTGIGLALVQDIIKLHCGLLEVESQVDRGSKFTITFRLGVAHLPPDSLDHSCDSEIDQFNDRVVASNARRWILGEIEPSRTLLLDVSPSHSDSSSSRGSTDLQLAPMNDAVMSTAGSTVLIADDNADMRNFLRSVLSRYYNVVEAVDAQQAYQWAKLNRPDILVSDVMMPGMDGFELLRRLKADSDTAGMSVILLSARAGSESRIEGLAEGADDYLVKPFEAKELVARVNTHLQIAKMRQRLEAAVATRTQLLRENEQKYRDLYHTFEVISMLSPVGIFQLSPLGQITFANNAFHSQCKLARGEPLSQWMNCIHSLDRESIEDTFEQSIRGRQPIKGEFRWRDGSWCFYELTPYYKEDDRFEGYLGSTTDVTERKESEKKQLEAAEARARDAEESKRQQEAFIDMTSHEIRNPLHGIHQAAELLYSSLKLLHGVVENSHQIIGPDLVQFRTELREDIDAIESIQLCASHQSRIADDIINVSKLSMGLLTTIKTDFDLVGRVREVLSMYLIEAQQKSVELKLQIGEGLEITHYICADPNRLAQVIINFLSNALRYTSTSEGPRSVTVRVDVFTKCPEPRPHVRRIGTLRAEVEAVAPEDLVYAKVSVQDTARGLSPEELAKLFSRFVQANPTQDQYGGSGLGLYVSHRLIENHGGFIEVMSTKGQGSVFSFVIPTKRSVRPPVTNSASYNQSVKRGFTRAINEEEVVEMQPASALLPGGTIAAGSGINSRLPSPDIHPTPVTDQHLSSPQRVITQPLRDEKSMMRVSESSQSIPALERRDSGSQPTHVLVVEDNTINVKVIKRQLTIKGYIVSVAMDGREALNRLYADASGTSDLPPIDIVLMDIQMPVMNGLEAITHLRAAEKAGEIKKRYPVIAVTGNARKEQTEQCLASGFDSICVKPYKIDDVQSRMEALLAKLELNDK</sequence>
<dbReference type="CDD" id="cd00130">
    <property type="entry name" value="PAS"/>
    <property type="match status" value="1"/>
</dbReference>
<dbReference type="InterPro" id="IPR001789">
    <property type="entry name" value="Sig_transdc_resp-reg_receiver"/>
</dbReference>
<feature type="compositionally biased region" description="Polar residues" evidence="11">
    <location>
        <begin position="564"/>
        <end position="579"/>
    </location>
</feature>
<feature type="domain" description="Response regulatory" evidence="13">
    <location>
        <begin position="1583"/>
        <end position="1698"/>
    </location>
</feature>
<dbReference type="Gene3D" id="3.40.50.2300">
    <property type="match status" value="2"/>
</dbReference>
<dbReference type="EnsemblFungi" id="PTTG_28497-t43_1">
    <property type="protein sequence ID" value="PTTG_28497-t43_1-p1"/>
    <property type="gene ID" value="PTTG_28497"/>
</dbReference>
<dbReference type="PANTHER" id="PTHR43547">
    <property type="entry name" value="TWO-COMPONENT HISTIDINE KINASE"/>
    <property type="match status" value="1"/>
</dbReference>
<dbReference type="InterPro" id="IPR013783">
    <property type="entry name" value="Ig-like_fold"/>
</dbReference>
<feature type="region of interest" description="Disordered" evidence="11">
    <location>
        <begin position="120"/>
        <end position="204"/>
    </location>
</feature>
<dbReference type="Pfam" id="PF02518">
    <property type="entry name" value="HATPase_c"/>
    <property type="match status" value="2"/>
</dbReference>
<feature type="region of interest" description="Disordered" evidence="11">
    <location>
        <begin position="236"/>
        <end position="299"/>
    </location>
</feature>
<feature type="compositionally biased region" description="Polar residues" evidence="11">
    <location>
        <begin position="1151"/>
        <end position="1166"/>
    </location>
</feature>
<dbReference type="STRING" id="630390.A0A180GBI0"/>
<dbReference type="PROSITE" id="PS50109">
    <property type="entry name" value="HIS_KIN"/>
    <property type="match status" value="2"/>
</dbReference>
<evidence type="ECO:0000313" key="15">
    <source>
        <dbReference type="EMBL" id="OAV89889.1"/>
    </source>
</evidence>
<feature type="region of interest" description="Disordered" evidence="11">
    <location>
        <begin position="703"/>
        <end position="737"/>
    </location>
</feature>
<organism evidence="15">
    <name type="scientific">Puccinia triticina (isolate 1-1 / race 1 (BBBD))</name>
    <name type="common">Brown leaf rust fungus</name>
    <dbReference type="NCBI Taxonomy" id="630390"/>
    <lineage>
        <taxon>Eukaryota</taxon>
        <taxon>Fungi</taxon>
        <taxon>Dikarya</taxon>
        <taxon>Basidiomycota</taxon>
        <taxon>Pucciniomycotina</taxon>
        <taxon>Pucciniomycetes</taxon>
        <taxon>Pucciniales</taxon>
        <taxon>Pucciniaceae</taxon>
        <taxon>Puccinia</taxon>
    </lineage>
</organism>
<dbReference type="PRINTS" id="PR00344">
    <property type="entry name" value="BCTRLSENSOR"/>
</dbReference>
<evidence type="ECO:0000256" key="6">
    <source>
        <dbReference type="ARBA" id="ARBA00022777"/>
    </source>
</evidence>
<dbReference type="CDD" id="cd00082">
    <property type="entry name" value="HisKA"/>
    <property type="match status" value="2"/>
</dbReference>
<dbReference type="Pfam" id="PF08448">
    <property type="entry name" value="PAS_4"/>
    <property type="match status" value="1"/>
</dbReference>
<dbReference type="Gene3D" id="3.30.450.20">
    <property type="entry name" value="PAS domain"/>
    <property type="match status" value="2"/>
</dbReference>
<reference evidence="16 17" key="3">
    <citation type="journal article" date="2017" name="G3 (Bethesda)">
        <title>Comparative analysis highlights variable genome content of wheat rusts and divergence of the mating loci.</title>
        <authorList>
            <person name="Cuomo C.A."/>
            <person name="Bakkeren G."/>
            <person name="Khalil H.B."/>
            <person name="Panwar V."/>
            <person name="Joly D."/>
            <person name="Linning R."/>
            <person name="Sakthikumar S."/>
            <person name="Song X."/>
            <person name="Adiconis X."/>
            <person name="Fan L."/>
            <person name="Goldberg J.M."/>
            <person name="Levin J.Z."/>
            <person name="Young S."/>
            <person name="Zeng Q."/>
            <person name="Anikster Y."/>
            <person name="Bruce M."/>
            <person name="Wang M."/>
            <person name="Yin C."/>
            <person name="McCallum B."/>
            <person name="Szabo L.J."/>
            <person name="Hulbert S."/>
            <person name="Chen X."/>
            <person name="Fellers J.P."/>
        </authorList>
    </citation>
    <scope>NUCLEOTIDE SEQUENCE</scope>
    <source>
        <strain evidence="17">Isolate 1-1 / race 1 (BBBD)</strain>
        <strain evidence="16">isolate 1-1 / race 1 (BBBD)</strain>
    </source>
</reference>
<keyword evidence="6" id="KW-0418">Kinase</keyword>
<feature type="compositionally biased region" description="Polar residues" evidence="11">
    <location>
        <begin position="610"/>
        <end position="622"/>
    </location>
</feature>
<name>A0A180GBI0_PUCT1</name>
<feature type="domain" description="Histidine kinase" evidence="12">
    <location>
        <begin position="1870"/>
        <end position="2141"/>
    </location>
</feature>
<dbReference type="PANTHER" id="PTHR43547:SF2">
    <property type="entry name" value="HYBRID SIGNAL TRANSDUCTION HISTIDINE KINASE C"/>
    <property type="match status" value="1"/>
</dbReference>
<feature type="region of interest" description="Disordered" evidence="11">
    <location>
        <begin position="2190"/>
        <end position="2245"/>
    </location>
</feature>
<feature type="domain" description="Response regulatory" evidence="13">
    <location>
        <begin position="2251"/>
        <end position="2379"/>
    </location>
</feature>
<evidence type="ECO:0000313" key="17">
    <source>
        <dbReference type="Proteomes" id="UP000005240"/>
    </source>
</evidence>
<dbReference type="InterPro" id="IPR000014">
    <property type="entry name" value="PAS"/>
</dbReference>
<dbReference type="VEuPathDB" id="FungiDB:PTTG_28497"/>
<dbReference type="InterPro" id="IPR035965">
    <property type="entry name" value="PAS-like_dom_sf"/>
</dbReference>
<evidence type="ECO:0000256" key="10">
    <source>
        <dbReference type="SAM" id="Coils"/>
    </source>
</evidence>
<feature type="compositionally biased region" description="Pro residues" evidence="11">
    <location>
        <begin position="187"/>
        <end position="198"/>
    </location>
</feature>
<evidence type="ECO:0000256" key="9">
    <source>
        <dbReference type="PROSITE-ProRule" id="PRU00169"/>
    </source>
</evidence>
<gene>
    <name evidence="15" type="ORF">PTTG_28497</name>
</gene>
<protein>
    <recommendedName>
        <fullName evidence="2">histidine kinase</fullName>
        <ecNumber evidence="2">2.7.13.3</ecNumber>
    </recommendedName>
</protein>
<dbReference type="GO" id="GO:0005524">
    <property type="term" value="F:ATP binding"/>
    <property type="evidence" value="ECO:0007669"/>
    <property type="project" value="UniProtKB-KW"/>
</dbReference>
<dbReference type="Gene3D" id="2.60.40.10">
    <property type="entry name" value="Immunoglobulins"/>
    <property type="match status" value="1"/>
</dbReference>
<feature type="region of interest" description="Disordered" evidence="11">
    <location>
        <begin position="472"/>
        <end position="502"/>
    </location>
</feature>
<dbReference type="EMBL" id="ADAS02000115">
    <property type="protein sequence ID" value="OAV89889.1"/>
    <property type="molecule type" value="Genomic_DNA"/>
</dbReference>
<reference evidence="16" key="4">
    <citation type="submission" date="2025-05" db="UniProtKB">
        <authorList>
            <consortium name="EnsemblFungi"/>
        </authorList>
    </citation>
    <scope>IDENTIFICATION</scope>
    <source>
        <strain evidence="16">isolate 1-1 / race 1 (BBBD)</strain>
    </source>
</reference>
<feature type="compositionally biased region" description="Pro residues" evidence="11">
    <location>
        <begin position="283"/>
        <end position="297"/>
    </location>
</feature>
<dbReference type="FunFam" id="1.10.287.130:FF:000045">
    <property type="entry name" value="Two-component system sensor histidine kinase/response regulator"/>
    <property type="match status" value="1"/>
</dbReference>
<evidence type="ECO:0000259" key="12">
    <source>
        <dbReference type="PROSITE" id="PS50109"/>
    </source>
</evidence>
<dbReference type="PROSITE" id="PS50110">
    <property type="entry name" value="RESPONSE_REGULATORY"/>
    <property type="match status" value="2"/>
</dbReference>
<dbReference type="InterPro" id="IPR004358">
    <property type="entry name" value="Sig_transdc_His_kin-like_C"/>
</dbReference>
<evidence type="ECO:0000256" key="3">
    <source>
        <dbReference type="ARBA" id="ARBA00022553"/>
    </source>
</evidence>
<feature type="region of interest" description="Disordered" evidence="11">
    <location>
        <begin position="788"/>
        <end position="808"/>
    </location>
</feature>